<evidence type="ECO:0000313" key="2">
    <source>
        <dbReference type="Proteomes" id="UP000035680"/>
    </source>
</evidence>
<reference evidence="3" key="2">
    <citation type="submission" date="2015-08" db="UniProtKB">
        <authorList>
            <consortium name="WormBaseParasite"/>
        </authorList>
    </citation>
    <scope>IDENTIFICATION</scope>
</reference>
<reference evidence="2" key="1">
    <citation type="submission" date="2014-07" db="EMBL/GenBank/DDBJ databases">
        <authorList>
            <person name="Martin A.A"/>
            <person name="De Silva N."/>
        </authorList>
    </citation>
    <scope>NUCLEOTIDE SEQUENCE</scope>
</reference>
<dbReference type="Proteomes" id="UP000035680">
    <property type="component" value="Unassembled WGS sequence"/>
</dbReference>
<keyword evidence="2" id="KW-1185">Reference proteome</keyword>
<accession>A0A0K0FRP9</accession>
<organism evidence="2 3">
    <name type="scientific">Strongyloides venezuelensis</name>
    <name type="common">Threadworm</name>
    <dbReference type="NCBI Taxonomy" id="75913"/>
    <lineage>
        <taxon>Eukaryota</taxon>
        <taxon>Metazoa</taxon>
        <taxon>Ecdysozoa</taxon>
        <taxon>Nematoda</taxon>
        <taxon>Chromadorea</taxon>
        <taxon>Rhabditida</taxon>
        <taxon>Tylenchina</taxon>
        <taxon>Panagrolaimomorpha</taxon>
        <taxon>Strongyloidoidea</taxon>
        <taxon>Strongyloididae</taxon>
        <taxon>Strongyloides</taxon>
    </lineage>
</organism>
<sequence>MKSFKSFIILKFILSIFLSVILISESAPNKIQSQKNNTFLFGNFLCVPCGENDIQIELYEKGQSIRLYYADCKKGAFYITLFSESAESDRFSGSFSQICKQKTKHEKSNVPATFLTTMNQYNFYTFGIINLKDSN</sequence>
<dbReference type="AlphaFoldDB" id="A0A0K0FRP9"/>
<evidence type="ECO:0000313" key="3">
    <source>
        <dbReference type="WBParaSite" id="SVE_1275000.1"/>
    </source>
</evidence>
<dbReference type="WBParaSite" id="SVE_1275000.1">
    <property type="protein sequence ID" value="SVE_1275000.1"/>
    <property type="gene ID" value="SVE_1275000"/>
</dbReference>
<keyword evidence="1" id="KW-0732">Signal</keyword>
<evidence type="ECO:0000256" key="1">
    <source>
        <dbReference type="SAM" id="SignalP"/>
    </source>
</evidence>
<proteinExistence type="predicted"/>
<feature type="chain" id="PRO_5005330251" evidence="1">
    <location>
        <begin position="27"/>
        <end position="135"/>
    </location>
</feature>
<protein>
    <submittedName>
        <fullName evidence="3">Transmembrane protein</fullName>
    </submittedName>
</protein>
<name>A0A0K0FRP9_STRVS</name>
<feature type="signal peptide" evidence="1">
    <location>
        <begin position="1"/>
        <end position="26"/>
    </location>
</feature>